<dbReference type="SMART" id="SM00829">
    <property type="entry name" value="PKS_ER"/>
    <property type="match status" value="1"/>
</dbReference>
<evidence type="ECO:0000313" key="13">
    <source>
        <dbReference type="Proteomes" id="UP000294360"/>
    </source>
</evidence>
<dbReference type="InterPro" id="IPR042104">
    <property type="entry name" value="PKS_dehydratase_sf"/>
</dbReference>
<dbReference type="GO" id="GO:0008270">
    <property type="term" value="F:zinc ion binding"/>
    <property type="evidence" value="ECO:0007669"/>
    <property type="project" value="InterPro"/>
</dbReference>
<proteinExistence type="predicted"/>
<dbReference type="PROSITE" id="PS00012">
    <property type="entry name" value="PHOSPHOPANTETHEINE"/>
    <property type="match status" value="1"/>
</dbReference>
<evidence type="ECO:0000259" key="11">
    <source>
        <dbReference type="PROSITE" id="PS52019"/>
    </source>
</evidence>
<dbReference type="CDD" id="cd05195">
    <property type="entry name" value="enoyl_red"/>
    <property type="match status" value="1"/>
</dbReference>
<dbReference type="InterPro" id="IPR006162">
    <property type="entry name" value="Ppantetheine_attach_site"/>
</dbReference>
<dbReference type="SUPFAM" id="SSF52151">
    <property type="entry name" value="FabD/lysophospholipase-like"/>
    <property type="match status" value="1"/>
</dbReference>
<dbReference type="InterPro" id="IPR029063">
    <property type="entry name" value="SAM-dependent_MTases_sf"/>
</dbReference>
<dbReference type="SUPFAM" id="SSF55048">
    <property type="entry name" value="Probable ACP-binding domain of malonyl-CoA ACP transacylase"/>
    <property type="match status" value="1"/>
</dbReference>
<dbReference type="InterPro" id="IPR002364">
    <property type="entry name" value="Quin_OxRdtase/zeta-crystal_CS"/>
</dbReference>
<dbReference type="CDD" id="cd00833">
    <property type="entry name" value="PKS"/>
    <property type="match status" value="1"/>
</dbReference>
<evidence type="ECO:0000256" key="4">
    <source>
        <dbReference type="ARBA" id="ARBA00022857"/>
    </source>
</evidence>
<dbReference type="SUPFAM" id="SSF53901">
    <property type="entry name" value="Thiolase-like"/>
    <property type="match status" value="1"/>
</dbReference>
<dbReference type="GO" id="GO:0004312">
    <property type="term" value="F:fatty acid synthase activity"/>
    <property type="evidence" value="ECO:0007669"/>
    <property type="project" value="TreeGrafter"/>
</dbReference>
<dbReference type="Gene3D" id="3.40.50.720">
    <property type="entry name" value="NAD(P)-binding Rossmann-like Domain"/>
    <property type="match status" value="3"/>
</dbReference>
<dbReference type="Pfam" id="PF08659">
    <property type="entry name" value="KR"/>
    <property type="match status" value="1"/>
</dbReference>
<dbReference type="CDD" id="cd08955">
    <property type="entry name" value="KR_2_FAS_SDR_x"/>
    <property type="match status" value="1"/>
</dbReference>
<evidence type="ECO:0000256" key="1">
    <source>
        <dbReference type="ARBA" id="ARBA00022450"/>
    </source>
</evidence>
<dbReference type="SMART" id="SM00822">
    <property type="entry name" value="PKS_KR"/>
    <property type="match status" value="1"/>
</dbReference>
<dbReference type="InterPro" id="IPR011032">
    <property type="entry name" value="GroES-like_sf"/>
</dbReference>
<dbReference type="GO" id="GO:0031177">
    <property type="term" value="F:phosphopantetheine binding"/>
    <property type="evidence" value="ECO:0007669"/>
    <property type="project" value="InterPro"/>
</dbReference>
<dbReference type="FunFam" id="3.40.50.720:FF:000209">
    <property type="entry name" value="Polyketide synthase Pks12"/>
    <property type="match status" value="1"/>
</dbReference>
<keyword evidence="6" id="KW-0012">Acyltransferase</keyword>
<dbReference type="PANTHER" id="PTHR43775">
    <property type="entry name" value="FATTY ACID SYNTHASE"/>
    <property type="match status" value="1"/>
</dbReference>
<keyword evidence="1" id="KW-0596">Phosphopantetheine</keyword>
<dbReference type="Pfam" id="PF00107">
    <property type="entry name" value="ADH_zinc_N"/>
    <property type="match status" value="1"/>
</dbReference>
<dbReference type="InterPro" id="IPR001227">
    <property type="entry name" value="Ac_transferase_dom_sf"/>
</dbReference>
<dbReference type="Pfam" id="PF02801">
    <property type="entry name" value="Ketoacyl-synt_C"/>
    <property type="match status" value="1"/>
</dbReference>
<dbReference type="InterPro" id="IPR049551">
    <property type="entry name" value="PKS_DH_C"/>
</dbReference>
<dbReference type="GO" id="GO:0004315">
    <property type="term" value="F:3-oxoacyl-[acyl-carrier-protein] synthase activity"/>
    <property type="evidence" value="ECO:0007669"/>
    <property type="project" value="InterPro"/>
</dbReference>
<evidence type="ECO:0000256" key="8">
    <source>
        <dbReference type="SAM" id="MobiDB-lite"/>
    </source>
</evidence>
<dbReference type="Gene3D" id="3.40.366.10">
    <property type="entry name" value="Malonyl-Coenzyme A Acyl Carrier Protein, domain 2"/>
    <property type="match status" value="1"/>
</dbReference>
<dbReference type="Proteomes" id="UP000294360">
    <property type="component" value="Chromosome"/>
</dbReference>
<dbReference type="InterPro" id="IPR036736">
    <property type="entry name" value="ACP-like_sf"/>
</dbReference>
<feature type="domain" description="PKS/mFAS DH" evidence="11">
    <location>
        <begin position="870"/>
        <end position="1148"/>
    </location>
</feature>
<keyword evidence="4" id="KW-0521">NADP</keyword>
<dbReference type="Pfam" id="PF00698">
    <property type="entry name" value="Acyl_transf_1"/>
    <property type="match status" value="1"/>
</dbReference>
<dbReference type="Pfam" id="PF14765">
    <property type="entry name" value="PS-DH"/>
    <property type="match status" value="1"/>
</dbReference>
<accession>A0A4U8YXE3</accession>
<feature type="active site" description="Proton acceptor; for dehydratase activity" evidence="7">
    <location>
        <position position="899"/>
    </location>
</feature>
<dbReference type="GO" id="GO:0006633">
    <property type="term" value="P:fatty acid biosynthetic process"/>
    <property type="evidence" value="ECO:0007669"/>
    <property type="project" value="InterPro"/>
</dbReference>
<dbReference type="PROSITE" id="PS52019">
    <property type="entry name" value="PKS_MFAS_DH"/>
    <property type="match status" value="1"/>
</dbReference>
<evidence type="ECO:0000256" key="3">
    <source>
        <dbReference type="ARBA" id="ARBA00022679"/>
    </source>
</evidence>
<dbReference type="EMBL" id="LR536450">
    <property type="protein sequence ID" value="VFU08131.1"/>
    <property type="molecule type" value="Genomic_DNA"/>
</dbReference>
<evidence type="ECO:0000256" key="6">
    <source>
        <dbReference type="ARBA" id="ARBA00023315"/>
    </source>
</evidence>
<evidence type="ECO:0000313" key="12">
    <source>
        <dbReference type="EMBL" id="VFU08131.1"/>
    </source>
</evidence>
<dbReference type="Pfam" id="PF16197">
    <property type="entry name" value="KAsynt_C_assoc"/>
    <property type="match status" value="1"/>
</dbReference>
<dbReference type="InterPro" id="IPR020841">
    <property type="entry name" value="PKS_Beta-ketoAc_synthase_dom"/>
</dbReference>
<dbReference type="SUPFAM" id="SSF50129">
    <property type="entry name" value="GroES-like"/>
    <property type="match status" value="1"/>
</dbReference>
<evidence type="ECO:0000256" key="2">
    <source>
        <dbReference type="ARBA" id="ARBA00022553"/>
    </source>
</evidence>
<dbReference type="PANTHER" id="PTHR43775:SF37">
    <property type="entry name" value="SI:DKEY-61P9.11"/>
    <property type="match status" value="1"/>
</dbReference>
<keyword evidence="5" id="KW-0511">Multifunctional enzyme</keyword>
<dbReference type="SUPFAM" id="SSF51735">
    <property type="entry name" value="NAD(P)-binding Rossmann-fold domains"/>
    <property type="match status" value="3"/>
</dbReference>
<dbReference type="Gene3D" id="1.10.1200.10">
    <property type="entry name" value="ACP-like"/>
    <property type="match status" value="1"/>
</dbReference>
<evidence type="ECO:0000259" key="10">
    <source>
        <dbReference type="PROSITE" id="PS52004"/>
    </source>
</evidence>
<protein>
    <submittedName>
        <fullName evidence="12">Beta-ketoacyl synthase</fullName>
    </submittedName>
</protein>
<dbReference type="Gene3D" id="3.30.70.3290">
    <property type="match status" value="1"/>
</dbReference>
<dbReference type="InterPro" id="IPR009081">
    <property type="entry name" value="PP-bd_ACP"/>
</dbReference>
<sequence length="2457" mass="261264">MLSSGRCAISQVPADRWSLERLGHPKPKERGRSYTWAAGILDDPWGFDPAVFGISPREAEQMDPQQRLLLELAFEAIEDAGIAPSSLAGTHTGVFIGGSSLDYGNLRLHDPAAADAYFATGNTLAVLSNRISYVFDLHGPSFTIDTACSSSLVALDAAVAAIRSGSIDTAIVGGANALVSPFGFISFSQATMLSPTGLCRAFSAKADGYVRAEGGVVLVLRALRRARVEGDRPHALIVASGVNSDGRTSGISLPSKKHQSALLDRVYEDAGVDPDDVAFVEAHGTGTRVGDPVEAGAIGDVLGRRRRQPLPIGSIKSNIGHIEPASGLAGVMKAMLALEHDELPRSLHCSELNPDIAFDDLNLSVSVEPVALARDGRPRYAGVSSFGFGGTNAHVILSDAAPVLTRGAPAKAPQFLFLSAQSESALAELARNYSIRLAGVGPNSFQRIVAATGHRRERHAEGLVIPLGAPKAVIQALDAAAEQADNSRQLASPHIVLGSAIEQDAPVAFVFSGNGSQWPGMGQHAYEANAAFRDRFNAIDALFQPLSGWSLAAMMFDANIAMHLARTSIAQPLVFAIQAATAHCLTGLGLRPAMTLGHSMGEVAAAEAAGILDLASAVSVIYYRSHHQELVRDAGGLAVLFGPRDAAEALVAEIPELVIAAHNSPRNFTISGPFDALEQLARASRAYKARVRRLDLVYPFHSDLMGPVEAPLYDDLATLAPMRSRVTFISTVEADVLAGPELDALYWWRNVREPVQFKEGIERAAHLGARIFVKIGPGATLIADIKETADNIGATIAAFPVHQQKPLGDDPFRRAVAEALTRGAAIDKAVAFGDDPGPVDNLPAYPWQRRICRLGETTETSGLLSVRAWHPLIGARLAADALEWHAQVDPLLIPALADHRIDGQILLPGAAFAEMALAVASDWLGSKTVTIEDVEILQPMIFSANVSRQIVCRAAPIAGTIEIMSRPRLSNTPFVLHARAKVVHRPGPTLRFPVHDLPTIPKRREKTVSGLELYAKAQQSGLEFGPAFRQVASAAREGKAGIIVNLRSTQADPRYGLDPARLDSCFHGLILLFADVTGTARAPAYLPVRFGEIRLERPGEAIAQAHIDIKRCDERAIVADFTLLDADGELIAKLRDARYQAVRAALRGDLANHAVAQSLTLAEEPTASRRDACLTPDVLARAGARETANAAASSLPADLVLIEGWATAAAYRLASRLATGNRIAPKQLISAGRFPPAHGGWLITLLKALADSGLAEPDGEAYLLAGDLDLPDPEEILQSFAADHPRRSAELLLAARTGAAMEALSHSDAAIGSLSESAIESFEIGSLAVVAAADLLADLLHRSSEHWPRDRALRILQIGHGPLSSHSVGLALRHDARLTIFEPDQARLERARLAFSRDARIAFLDNLEAIQSGGFDLVIAADALHRIAPQKIPLARIVETIASEGLIAAIEPEASLFRDLVFGLDREWPAESGQSGCVLSASDWSGALRSAGLHALLAEPIMTKAGPALLVAGQKPKAAAKGNRLAKALIIRDGDSRTIEVVAALADRLHAGGADCRVEDTDALHRDGPFEAVVCLSGPASAGQSSVEHLAARCLSLKAAAEHLGKQRTQFWIITHGALRVDEDAPASEAGVWAFARTLANEFQGLVVRRVDVAPGLPPAIEAERLAEIIVSGTAETDIVVDARSTRVARLRAQDGGEAPDFGSPATASRLEKGEGSGLDRIRWTPIERQPPAPGEIEIAVAASGLNFRDVMWGLSILPDEMLEEGFAGPTLGLECAGHVVAVGQGVDRFKTGDEVVAFAGGAFASHVTVNANMAALIPEGLPLEAATTIPVAFLTAYYALVTCARLAPGEWVLIHGGAGGVGLAALQIARWRGARAIATAGSLEKRDLVRTLGAEHVFDGRSGNFVDDVRRVTGGGGVAVVLNSLSGEAMERSIGLLEPFGRFVELGKRDYLANTHIGLRPFRKNLAYFGVDLDHLILAQAEKGHQLFEEVMRRFAEGEFSALPYRSFPAREFIDAMRLMQQSGHIGKIVITPPKPGEIHVAPLNRFEVARDKTHLITGGFGGFGLATARWLVERGARHLALVGRSGANSPEAREALADFKTAGVKVHVAALNIADARAAKTLFQTIAKEMPPLGGVIHAAMVLDDAVIANLDSERLKIVLTPKVAGAEHLDRLTRDLPLDYFVLFSSATTLIGNPGQGAYVAANGFLEGLARQRRAAGRPALAVAWGGIEDVGLLARNRSLKETLASRAGVKGMNARDALNLMGEALSRPNRSADEAVLVIAEMNWTTARTHLPLLSSPTYAELIREDAAAEADKRERIDVAALIATRAPEDVRKTIVDVIVEEIAHILRLPVENLNRSKPLSEIGLDSLMAVELGVSLEERLSLEAPLSTSASGFNVGELADHILGLCVNATSEEASIAQNLADKHLGKGVADKMAPLTALVEEKSRDLTQILR</sequence>
<dbReference type="InterPro" id="IPR013149">
    <property type="entry name" value="ADH-like_C"/>
</dbReference>
<dbReference type="PROSITE" id="PS01162">
    <property type="entry name" value="QOR_ZETA_CRYSTAL"/>
    <property type="match status" value="1"/>
</dbReference>
<dbReference type="InterPro" id="IPR016036">
    <property type="entry name" value="Malonyl_transacylase_ACP-bd"/>
</dbReference>
<keyword evidence="3" id="KW-0808">Transferase</keyword>
<dbReference type="Pfam" id="PF00109">
    <property type="entry name" value="ketoacyl-synt"/>
    <property type="match status" value="1"/>
</dbReference>
<evidence type="ECO:0000256" key="7">
    <source>
        <dbReference type="PROSITE-ProRule" id="PRU01363"/>
    </source>
</evidence>
<evidence type="ECO:0000259" key="9">
    <source>
        <dbReference type="PROSITE" id="PS50075"/>
    </source>
</evidence>
<dbReference type="SMART" id="SM00825">
    <property type="entry name" value="PKS_KS"/>
    <property type="match status" value="1"/>
</dbReference>
<feature type="region of interest" description="N-terminal hotdog fold" evidence="7">
    <location>
        <begin position="870"/>
        <end position="989"/>
    </location>
</feature>
<dbReference type="InterPro" id="IPR014043">
    <property type="entry name" value="Acyl_transferase_dom"/>
</dbReference>
<dbReference type="PROSITE" id="PS50075">
    <property type="entry name" value="CARRIER"/>
    <property type="match status" value="1"/>
</dbReference>
<dbReference type="Gene3D" id="3.40.47.10">
    <property type="match status" value="1"/>
</dbReference>
<dbReference type="InterPro" id="IPR020843">
    <property type="entry name" value="ER"/>
</dbReference>
<dbReference type="SMART" id="SM00826">
    <property type="entry name" value="PKS_DH"/>
    <property type="match status" value="1"/>
</dbReference>
<organism evidence="12 13">
    <name type="scientific">Methylocella tundrae</name>
    <dbReference type="NCBI Taxonomy" id="227605"/>
    <lineage>
        <taxon>Bacteria</taxon>
        <taxon>Pseudomonadati</taxon>
        <taxon>Pseudomonadota</taxon>
        <taxon>Alphaproteobacteria</taxon>
        <taxon>Hyphomicrobiales</taxon>
        <taxon>Beijerinckiaceae</taxon>
        <taxon>Methylocella</taxon>
    </lineage>
</organism>
<dbReference type="Gene3D" id="3.90.180.10">
    <property type="entry name" value="Medium-chain alcohol dehydrogenases, catalytic domain"/>
    <property type="match status" value="1"/>
</dbReference>
<dbReference type="InterPro" id="IPR016039">
    <property type="entry name" value="Thiolase-like"/>
</dbReference>
<reference evidence="12 13" key="1">
    <citation type="submission" date="2019-03" db="EMBL/GenBank/DDBJ databases">
        <authorList>
            <person name="Kox A.R. M."/>
        </authorList>
    </citation>
    <scope>NUCLEOTIDE SEQUENCE [LARGE SCALE GENOMIC DNA]</scope>
    <source>
        <strain evidence="12">MTUNDRAET4 annotated genome</strain>
    </source>
</reference>
<dbReference type="InterPro" id="IPR032821">
    <property type="entry name" value="PKS_assoc"/>
</dbReference>
<name>A0A4U8YXE3_METTU</name>
<dbReference type="PROSITE" id="PS00606">
    <property type="entry name" value="KS3_1"/>
    <property type="match status" value="1"/>
</dbReference>
<dbReference type="InterPro" id="IPR020807">
    <property type="entry name" value="PKS_DH"/>
</dbReference>
<dbReference type="InterPro" id="IPR014031">
    <property type="entry name" value="Ketoacyl_synth_C"/>
</dbReference>
<dbReference type="InterPro" id="IPR057326">
    <property type="entry name" value="KR_dom"/>
</dbReference>
<dbReference type="InterPro" id="IPR049900">
    <property type="entry name" value="PKS_mFAS_DH"/>
</dbReference>
<dbReference type="SUPFAM" id="SSF47336">
    <property type="entry name" value="ACP-like"/>
    <property type="match status" value="1"/>
</dbReference>
<feature type="region of interest" description="Disordered" evidence="8">
    <location>
        <begin position="1694"/>
        <end position="1715"/>
    </location>
</feature>
<dbReference type="InterPro" id="IPR013154">
    <property type="entry name" value="ADH-like_N"/>
</dbReference>
<dbReference type="InterPro" id="IPR013968">
    <property type="entry name" value="PKS_KR"/>
</dbReference>
<feature type="domain" description="Carrier" evidence="9">
    <location>
        <begin position="2334"/>
        <end position="2411"/>
    </location>
</feature>
<dbReference type="Pfam" id="PF21089">
    <property type="entry name" value="PKS_DH_N"/>
    <property type="match status" value="1"/>
</dbReference>
<dbReference type="InterPro" id="IPR014030">
    <property type="entry name" value="Ketoacyl_synth_N"/>
</dbReference>
<feature type="active site" description="Proton donor; for dehydratase activity" evidence="7">
    <location>
        <position position="1063"/>
    </location>
</feature>
<feature type="domain" description="Ketosynthase family 3 (KS3)" evidence="10">
    <location>
        <begin position="1"/>
        <end position="399"/>
    </location>
</feature>
<dbReference type="Pfam" id="PF00550">
    <property type="entry name" value="PP-binding"/>
    <property type="match status" value="1"/>
</dbReference>
<dbReference type="InterPro" id="IPR049552">
    <property type="entry name" value="PKS_DH_N"/>
</dbReference>
<dbReference type="SMART" id="SM00827">
    <property type="entry name" value="PKS_AT"/>
    <property type="match status" value="1"/>
</dbReference>
<dbReference type="SMART" id="SM00823">
    <property type="entry name" value="PKS_PP"/>
    <property type="match status" value="1"/>
</dbReference>
<feature type="region of interest" description="C-terminal hotdog fold" evidence="7">
    <location>
        <begin position="1005"/>
        <end position="1148"/>
    </location>
</feature>
<dbReference type="Gene3D" id="3.10.129.110">
    <property type="entry name" value="Polyketide synthase dehydratase"/>
    <property type="match status" value="1"/>
</dbReference>
<keyword evidence="2" id="KW-0597">Phosphoprotein</keyword>
<dbReference type="Gene3D" id="3.40.50.150">
    <property type="entry name" value="Vaccinia Virus protein VP39"/>
    <property type="match status" value="1"/>
</dbReference>
<dbReference type="InterPro" id="IPR020806">
    <property type="entry name" value="PKS_PP-bd"/>
</dbReference>
<dbReference type="SUPFAM" id="SSF53335">
    <property type="entry name" value="S-adenosyl-L-methionine-dependent methyltransferases"/>
    <property type="match status" value="1"/>
</dbReference>
<dbReference type="InterPro" id="IPR018201">
    <property type="entry name" value="Ketoacyl_synth_AS"/>
</dbReference>
<dbReference type="PROSITE" id="PS52004">
    <property type="entry name" value="KS3_2"/>
    <property type="match status" value="1"/>
</dbReference>
<gene>
    <name evidence="12" type="ORF">MTUNDRAET4_1238</name>
</gene>
<dbReference type="InterPro" id="IPR050091">
    <property type="entry name" value="PKS_NRPS_Biosynth_Enz"/>
</dbReference>
<dbReference type="KEGG" id="mtun:MTUNDRAET4_1238"/>
<evidence type="ECO:0000256" key="5">
    <source>
        <dbReference type="ARBA" id="ARBA00023268"/>
    </source>
</evidence>
<dbReference type="InterPro" id="IPR036291">
    <property type="entry name" value="NAD(P)-bd_dom_sf"/>
</dbReference>
<dbReference type="Pfam" id="PF08240">
    <property type="entry name" value="ADH_N"/>
    <property type="match status" value="1"/>
</dbReference>
<dbReference type="GO" id="GO:0016491">
    <property type="term" value="F:oxidoreductase activity"/>
    <property type="evidence" value="ECO:0007669"/>
    <property type="project" value="InterPro"/>
</dbReference>
<dbReference type="InterPro" id="IPR016035">
    <property type="entry name" value="Acyl_Trfase/lysoPLipase"/>
</dbReference>